<dbReference type="Gene3D" id="3.30.565.10">
    <property type="entry name" value="Histidine kinase-like ATPase, C-terminal domain"/>
    <property type="match status" value="1"/>
</dbReference>
<dbReference type="HAMAP" id="MF_00505">
    <property type="entry name" value="HSP90"/>
    <property type="match status" value="1"/>
</dbReference>
<dbReference type="InterPro" id="IPR001404">
    <property type="entry name" value="Hsp90_fam"/>
</dbReference>
<dbReference type="FunFam" id="3.30.565.10:FF:000009">
    <property type="entry name" value="Molecular chaperone HtpG"/>
    <property type="match status" value="1"/>
</dbReference>
<dbReference type="GO" id="GO:0005524">
    <property type="term" value="F:ATP binding"/>
    <property type="evidence" value="ECO:0007669"/>
    <property type="project" value="UniProtKB-UniRule"/>
</dbReference>
<dbReference type="CDD" id="cd16927">
    <property type="entry name" value="HATPase_Hsp90-like"/>
    <property type="match status" value="1"/>
</dbReference>
<feature type="binding site" evidence="11">
    <location>
        <position position="203"/>
    </location>
    <ligand>
        <name>ATP</name>
        <dbReference type="ChEBI" id="CHEBI:30616"/>
    </ligand>
</feature>
<feature type="binding site" evidence="11">
    <location>
        <position position="292"/>
    </location>
    <ligand>
        <name>ATP</name>
        <dbReference type="ChEBI" id="CHEBI:30616"/>
    </ligand>
</feature>
<dbReference type="Gene3D" id="1.20.120.790">
    <property type="entry name" value="Heat shock protein 90, C-terminal domain"/>
    <property type="match status" value="1"/>
</dbReference>
<dbReference type="SUPFAM" id="SSF54211">
    <property type="entry name" value="Ribosomal protein S5 domain 2-like"/>
    <property type="match status" value="1"/>
</dbReference>
<dbReference type="GO" id="GO:0140662">
    <property type="term" value="F:ATP-dependent protein folding chaperone"/>
    <property type="evidence" value="ECO:0007669"/>
    <property type="project" value="InterPro"/>
</dbReference>
<dbReference type="PRINTS" id="PR00775">
    <property type="entry name" value="HEATSHOCK90"/>
</dbReference>
<dbReference type="InterPro" id="IPR003594">
    <property type="entry name" value="HATPase_dom"/>
</dbReference>
<comment type="caution">
    <text evidence="14">The sequence shown here is derived from an EMBL/GenBank/DDBJ whole genome shotgun (WGS) entry which is preliminary data.</text>
</comment>
<dbReference type="PANTHER" id="PTHR11528">
    <property type="entry name" value="HEAT SHOCK PROTEIN 90 FAMILY MEMBER"/>
    <property type="match status" value="1"/>
</dbReference>
<feature type="binding site" evidence="11">
    <location>
        <position position="217"/>
    </location>
    <ligand>
        <name>ATP</name>
        <dbReference type="ChEBI" id="CHEBI:30616"/>
    </ligand>
</feature>
<feature type="region of interest" description="Disordered" evidence="12">
    <location>
        <begin position="65"/>
        <end position="113"/>
    </location>
</feature>
<evidence type="ECO:0000256" key="10">
    <source>
        <dbReference type="HAMAP-Rule" id="MF_00505"/>
    </source>
</evidence>
<keyword evidence="5 10" id="KW-0067">ATP-binding</keyword>
<comment type="subcellular location">
    <subcellularLocation>
        <location evidence="1 10">Cytoplasm</location>
    </subcellularLocation>
</comment>
<dbReference type="Pfam" id="PF13589">
    <property type="entry name" value="HATPase_c_3"/>
    <property type="match status" value="1"/>
</dbReference>
<feature type="binding site" evidence="11">
    <location>
        <position position="198"/>
    </location>
    <ligand>
        <name>ATP</name>
        <dbReference type="ChEBI" id="CHEBI:30616"/>
    </ligand>
</feature>
<dbReference type="SMART" id="SM00387">
    <property type="entry name" value="HATPase_c"/>
    <property type="match status" value="1"/>
</dbReference>
<feature type="binding site" evidence="11">
    <location>
        <begin position="218"/>
        <end position="219"/>
    </location>
    <ligand>
        <name>ATP</name>
        <dbReference type="ChEBI" id="CHEBI:30616"/>
    </ligand>
</feature>
<feature type="domain" description="Histidine kinase/HSP90-like ATPase" evidence="13">
    <location>
        <begin position="145"/>
        <end position="302"/>
    </location>
</feature>
<sequence>MAQPFGTRVNPPGSLRRHGAPGGGPCQARDIGRRRGCRRGLPLGPPPVSAWVGFRAWGTGIDARPDHPGLAPGTAAAHRRCRVPARPADDARRSAPRPRPRTRRPPPFHPVPAERKVVTTQVETLEFQSEARQLLQLMIHSIYSNKDTFLRELVSNASDALDKVRLEAFRDKDLAADTSDLHVEIEIDAEHRTLTVRDNGIGMTRDDVVQLIGTIAKSGTAEFLRKLRETQDAAASQDLIGQFGVGFYSSFMVADRVELLTRHAGSAHGVRWESSGEGTYTIEPVEDAPQGTSVTLHLKPEDAEDHLSDYTSQWKVREIVKRYSDFITWPIRLAVEKTAEDGEMTRELETVNSMKALWARARDEVTDEEYTEFYKHVSHDWNDPLEVIRMQAEGTFEYQALMFIPAQAPLDLFMRERKRGVQLYVKRVFIMDNCEALMPEYLRFVKGVVDAADLSLNVSREILQQDRHIQLIRKRLIRKVLSTVKSMMTEHPDRYTTFWKEFGSAVKEGLLEDADNRDTILDISSFPSTHDEDAPTTLRQYVERMKDGQQHIYYMTGETRSIIENSPHMEALRAKGFEVLVLTDPIDEMWVGSVPQFDGKEFRSIAKGQVDLDTDEEKETAEAEREQRQKDFAGLLSWMTTTLQENVKEVRLSSRLTTSPACIVGDAYDVTPTLEKMYRASGQNMPQIKRILELNPTHPLVSGLRDAHGERAGDEELTETAELLYGMALLAEGGELGDPARFTSILARRLERTL</sequence>
<dbReference type="FunFam" id="1.20.120.790:FF:000006">
    <property type="entry name" value="Chaperone protein HtpG"/>
    <property type="match status" value="1"/>
</dbReference>
<evidence type="ECO:0000256" key="9">
    <source>
        <dbReference type="ARBA" id="ARBA00070675"/>
    </source>
</evidence>
<evidence type="ECO:0000256" key="8">
    <source>
        <dbReference type="ARBA" id="ARBA00058590"/>
    </source>
</evidence>
<dbReference type="InParanoid" id="A0A263D0K6"/>
<dbReference type="NCBIfam" id="NF003555">
    <property type="entry name" value="PRK05218.1"/>
    <property type="match status" value="1"/>
</dbReference>
<keyword evidence="6 10" id="KW-0346">Stress response</keyword>
<dbReference type="GO" id="GO:0051082">
    <property type="term" value="F:unfolded protein binding"/>
    <property type="evidence" value="ECO:0007669"/>
    <property type="project" value="UniProtKB-UniRule"/>
</dbReference>
<feature type="compositionally biased region" description="Basic residues" evidence="12">
    <location>
        <begin position="94"/>
        <end position="106"/>
    </location>
</feature>
<comment type="function">
    <text evidence="8 10">Molecular chaperone. Has ATPase activity.</text>
</comment>
<dbReference type="Gene3D" id="3.40.50.11260">
    <property type="match status" value="1"/>
</dbReference>
<feature type="binding site" evidence="11">
    <location>
        <position position="460"/>
    </location>
    <ligand>
        <name>ATP</name>
        <dbReference type="ChEBI" id="CHEBI:30616"/>
    </ligand>
</feature>
<dbReference type="SUPFAM" id="SSF110942">
    <property type="entry name" value="HSP90 C-terminal domain"/>
    <property type="match status" value="1"/>
</dbReference>
<dbReference type="Proteomes" id="UP000242444">
    <property type="component" value="Unassembled WGS sequence"/>
</dbReference>
<dbReference type="InterPro" id="IPR020568">
    <property type="entry name" value="Ribosomal_Su5_D2-typ_SF"/>
</dbReference>
<feature type="region of interest" description="B" evidence="10">
    <location>
        <begin position="461"/>
        <end position="676"/>
    </location>
</feature>
<keyword evidence="15" id="KW-1185">Reference proteome</keyword>
<name>A0A263D0K6_9PSEU</name>
<keyword evidence="4 10" id="KW-0547">Nucleotide-binding</keyword>
<evidence type="ECO:0000256" key="7">
    <source>
        <dbReference type="ARBA" id="ARBA00023186"/>
    </source>
</evidence>
<evidence type="ECO:0000259" key="13">
    <source>
        <dbReference type="SMART" id="SM00387"/>
    </source>
</evidence>
<feature type="region of interest" description="A; substrate-binding" evidence="10">
    <location>
        <begin position="1"/>
        <end position="460"/>
    </location>
</feature>
<dbReference type="AlphaFoldDB" id="A0A263D0K6"/>
<dbReference type="InterPro" id="IPR037196">
    <property type="entry name" value="HSP90_C"/>
</dbReference>
<proteinExistence type="inferred from homology"/>
<evidence type="ECO:0000256" key="3">
    <source>
        <dbReference type="ARBA" id="ARBA00022490"/>
    </source>
</evidence>
<evidence type="ECO:0000256" key="2">
    <source>
        <dbReference type="ARBA" id="ARBA00008239"/>
    </source>
</evidence>
<feature type="binding site" evidence="11">
    <location>
        <begin position="242"/>
        <end position="247"/>
    </location>
    <ligand>
        <name>ATP</name>
        <dbReference type="ChEBI" id="CHEBI:30616"/>
    </ligand>
</feature>
<dbReference type="InterPro" id="IPR020575">
    <property type="entry name" value="Hsp90_N"/>
</dbReference>
<gene>
    <name evidence="10" type="primary">htpG</name>
    <name evidence="14" type="ORF">CFN78_22200</name>
</gene>
<feature type="region of interest" description="Disordered" evidence="12">
    <location>
        <begin position="1"/>
        <end position="32"/>
    </location>
</feature>
<dbReference type="FunFam" id="3.30.230.80:FF:000002">
    <property type="entry name" value="Molecular chaperone HtpG"/>
    <property type="match status" value="1"/>
</dbReference>
<evidence type="ECO:0000256" key="1">
    <source>
        <dbReference type="ARBA" id="ARBA00004496"/>
    </source>
</evidence>
<dbReference type="SUPFAM" id="SSF55874">
    <property type="entry name" value="ATPase domain of HSP90 chaperone/DNA topoisomerase II/histidine kinase"/>
    <property type="match status" value="1"/>
</dbReference>
<keyword evidence="7 10" id="KW-0143">Chaperone</keyword>
<keyword evidence="3 10" id="KW-0963">Cytoplasm</keyword>
<reference evidence="14 15" key="1">
    <citation type="submission" date="2017-07" db="EMBL/GenBank/DDBJ databases">
        <title>Amycolatopsis antarcticus sp. nov., isolated from the surface of an Antarcticus brown macroalga.</title>
        <authorList>
            <person name="Wang J."/>
            <person name="Leiva S."/>
            <person name="Huang J."/>
            <person name="Huang Y."/>
        </authorList>
    </citation>
    <scope>NUCLEOTIDE SEQUENCE [LARGE SCALE GENOMIC DNA]</scope>
    <source>
        <strain evidence="14 15">AU-G6</strain>
    </source>
</reference>
<dbReference type="PIRSF" id="PIRSF002583">
    <property type="entry name" value="Hsp90"/>
    <property type="match status" value="1"/>
</dbReference>
<evidence type="ECO:0000256" key="6">
    <source>
        <dbReference type="ARBA" id="ARBA00023016"/>
    </source>
</evidence>
<organism evidence="14 15">
    <name type="scientific">Amycolatopsis antarctica</name>
    <dbReference type="NCBI Taxonomy" id="1854586"/>
    <lineage>
        <taxon>Bacteria</taxon>
        <taxon>Bacillati</taxon>
        <taxon>Actinomycetota</taxon>
        <taxon>Actinomycetes</taxon>
        <taxon>Pseudonocardiales</taxon>
        <taxon>Pseudonocardiaceae</taxon>
        <taxon>Amycolatopsis</taxon>
    </lineage>
</organism>
<evidence type="ECO:0000256" key="11">
    <source>
        <dbReference type="PIRSR" id="PIRSR002583-1"/>
    </source>
</evidence>
<feature type="region of interest" description="C" evidence="10">
    <location>
        <begin position="677"/>
        <end position="754"/>
    </location>
</feature>
<dbReference type="FunCoup" id="A0A263D0K6">
    <property type="interactions" value="278"/>
</dbReference>
<feature type="binding site" evidence="11">
    <location>
        <position position="152"/>
    </location>
    <ligand>
        <name>ATP</name>
        <dbReference type="ChEBI" id="CHEBI:30616"/>
    </ligand>
</feature>
<comment type="similarity">
    <text evidence="2 10">Belongs to the heat shock protein 90 family.</text>
</comment>
<evidence type="ECO:0000256" key="5">
    <source>
        <dbReference type="ARBA" id="ARBA00022840"/>
    </source>
</evidence>
<dbReference type="Pfam" id="PF00183">
    <property type="entry name" value="HSP90"/>
    <property type="match status" value="1"/>
</dbReference>
<dbReference type="InterPro" id="IPR036890">
    <property type="entry name" value="HATPase_C_sf"/>
</dbReference>
<dbReference type="GO" id="GO:0005737">
    <property type="term" value="C:cytoplasm"/>
    <property type="evidence" value="ECO:0007669"/>
    <property type="project" value="UniProtKB-SubCell"/>
</dbReference>
<protein>
    <recommendedName>
        <fullName evidence="9 10">Chaperone protein HtpG</fullName>
    </recommendedName>
    <alternativeName>
        <fullName evidence="10">Heat shock protein HtpG</fullName>
    </alternativeName>
    <alternativeName>
        <fullName evidence="10">High temperature protein G</fullName>
    </alternativeName>
</protein>
<dbReference type="EMBL" id="NKYE01000015">
    <property type="protein sequence ID" value="OZM71167.1"/>
    <property type="molecule type" value="Genomic_DNA"/>
</dbReference>
<evidence type="ECO:0000256" key="4">
    <source>
        <dbReference type="ARBA" id="ARBA00022741"/>
    </source>
</evidence>
<comment type="subunit">
    <text evidence="10">Homodimer.</text>
</comment>
<evidence type="ECO:0000313" key="15">
    <source>
        <dbReference type="Proteomes" id="UP000242444"/>
    </source>
</evidence>
<dbReference type="GO" id="GO:0016887">
    <property type="term" value="F:ATP hydrolysis activity"/>
    <property type="evidence" value="ECO:0007669"/>
    <property type="project" value="InterPro"/>
</dbReference>
<evidence type="ECO:0000256" key="12">
    <source>
        <dbReference type="SAM" id="MobiDB-lite"/>
    </source>
</evidence>
<accession>A0A263D0K6</accession>
<dbReference type="Gene3D" id="3.30.230.80">
    <property type="match status" value="1"/>
</dbReference>
<evidence type="ECO:0000313" key="14">
    <source>
        <dbReference type="EMBL" id="OZM71167.1"/>
    </source>
</evidence>
<feature type="binding site" evidence="11">
    <location>
        <position position="156"/>
    </location>
    <ligand>
        <name>ATP</name>
        <dbReference type="ChEBI" id="CHEBI:30616"/>
    </ligand>
</feature>